<organism evidence="1 2">
    <name type="scientific">Bifidobacterium goeldii</name>
    <dbReference type="NCBI Taxonomy" id="2306975"/>
    <lineage>
        <taxon>Bacteria</taxon>
        <taxon>Bacillati</taxon>
        <taxon>Actinomycetota</taxon>
        <taxon>Actinomycetes</taxon>
        <taxon>Bifidobacteriales</taxon>
        <taxon>Bifidobacteriaceae</taxon>
        <taxon>Bifidobacterium</taxon>
    </lineage>
</organism>
<protein>
    <submittedName>
        <fullName evidence="1">Uncharacterized protein</fullName>
    </submittedName>
</protein>
<keyword evidence="2" id="KW-1185">Reference proteome</keyword>
<comment type="caution">
    <text evidence="1">The sequence shown here is derived from an EMBL/GenBank/DDBJ whole genome shotgun (WGS) entry which is preliminary data.</text>
</comment>
<name>A0A430FEM1_9BIFI</name>
<sequence>MVSRMIDYALNRSEANSVIEDDEWSDDWYGHTREAMYTPAQEPHAPMHESMPDTVQQMLPDSVPDLLRGPLAESAEDMDDELSAEDDDYEPFDLVTHPLITCTDLPGPLSMKRLSSNGAVRALDHTNAYSTEQAGTLYGRARIVQQLIPFGTTACSMTALWIWLGGAFPKTIDVLSSSHYRAMSYGRRIRVFNRKTQSDHLVNIGDMSSTSPIRTACDIAMLIPSEVCEQDVCEMLCALMEEYKFRPDECLSLLESNPFWPNTQAAKELFTAIRHFF</sequence>
<dbReference type="AlphaFoldDB" id="A0A430FEM1"/>
<dbReference type="Proteomes" id="UP000287533">
    <property type="component" value="Unassembled WGS sequence"/>
</dbReference>
<evidence type="ECO:0000313" key="1">
    <source>
        <dbReference type="EMBL" id="RSX51299.1"/>
    </source>
</evidence>
<dbReference type="EMBL" id="QXGL01000008">
    <property type="protein sequence ID" value="RSX51299.1"/>
    <property type="molecule type" value="Genomic_DNA"/>
</dbReference>
<accession>A0A430FEM1</accession>
<evidence type="ECO:0000313" key="2">
    <source>
        <dbReference type="Proteomes" id="UP000287533"/>
    </source>
</evidence>
<reference evidence="1 2" key="1">
    <citation type="submission" date="2018-09" db="EMBL/GenBank/DDBJ databases">
        <title>Characterization of the phylogenetic diversity of five novel species belonging to the genus Bifidobacterium.</title>
        <authorList>
            <person name="Lugli G.A."/>
            <person name="Duranti S."/>
            <person name="Milani C."/>
        </authorList>
    </citation>
    <scope>NUCLEOTIDE SEQUENCE [LARGE SCALE GENOMIC DNA]</scope>
    <source>
        <strain evidence="1 2">2034B</strain>
    </source>
</reference>
<proteinExistence type="predicted"/>
<gene>
    <name evidence="1" type="ORF">D2E25_1854</name>
</gene>